<keyword evidence="3" id="KW-1185">Reference proteome</keyword>
<dbReference type="HOGENOM" id="CLU_186779_0_0_4"/>
<dbReference type="GeneID" id="77134251"/>
<dbReference type="EMBL" id="GG658170">
    <property type="protein sequence ID" value="EEO30721.1"/>
    <property type="molecule type" value="Genomic_DNA"/>
</dbReference>
<feature type="transmembrane region" description="Helical" evidence="1">
    <location>
        <begin position="72"/>
        <end position="88"/>
    </location>
</feature>
<organism evidence="2 3">
    <name type="scientific">Oxalobacter formigenes OXCC13</name>
    <dbReference type="NCBI Taxonomy" id="556269"/>
    <lineage>
        <taxon>Bacteria</taxon>
        <taxon>Pseudomonadati</taxon>
        <taxon>Pseudomonadota</taxon>
        <taxon>Betaproteobacteria</taxon>
        <taxon>Burkholderiales</taxon>
        <taxon>Oxalobacteraceae</taxon>
        <taxon>Oxalobacter</taxon>
    </lineage>
</organism>
<reference evidence="2 3" key="1">
    <citation type="submission" date="2009-02" db="EMBL/GenBank/DDBJ databases">
        <title>The Genome Sequence of Oxalobacter formigenes OXCC13.</title>
        <authorList>
            <consortium name="The Broad Institute Genome Sequencing Platform"/>
            <person name="Ward D."/>
            <person name="Young S.K."/>
            <person name="Kodira C.D."/>
            <person name="Zeng Q."/>
            <person name="Koehrsen M."/>
            <person name="Alvarado L."/>
            <person name="Berlin A."/>
            <person name="Borenstein D."/>
            <person name="Chen Z."/>
            <person name="Engels R."/>
            <person name="Freedman E."/>
            <person name="Gellesch M."/>
            <person name="Goldberg J."/>
            <person name="Griggs A."/>
            <person name="Gujja S."/>
            <person name="Heiman D."/>
            <person name="Hepburn T."/>
            <person name="Howarth C."/>
            <person name="Jen D."/>
            <person name="Larson L."/>
            <person name="Lewis B."/>
            <person name="Mehta T."/>
            <person name="Park D."/>
            <person name="Pearson M."/>
            <person name="Roberts A."/>
            <person name="Saif S."/>
            <person name="Shea T."/>
            <person name="Shenoy N."/>
            <person name="Sisk P."/>
            <person name="Stolte C."/>
            <person name="Sykes S."/>
            <person name="Walk T."/>
            <person name="White J."/>
            <person name="Yandava C."/>
            <person name="Allison M.J."/>
            <person name="Lander E."/>
            <person name="Nusbaum C."/>
            <person name="Galagan J."/>
            <person name="Birren B."/>
        </authorList>
    </citation>
    <scope>NUCLEOTIDE SEQUENCE [LARGE SCALE GENOMIC DNA]</scope>
    <source>
        <strain evidence="2 3">OXCC13</strain>
    </source>
</reference>
<evidence type="ECO:0000256" key="1">
    <source>
        <dbReference type="SAM" id="Phobius"/>
    </source>
</evidence>
<dbReference type="OrthoDB" id="9904744at2"/>
<sequence length="89" mass="10034">MDAFWEFVNKRSVRFVLAAFCILLAIQGVYGIVIARNGWDLFRGAGEIVLWGAWGLVNLLRARGRVMPKLNIVVNIGIVMLLISWFAAR</sequence>
<proteinExistence type="predicted"/>
<keyword evidence="1" id="KW-0472">Membrane</keyword>
<feature type="transmembrane region" description="Helical" evidence="1">
    <location>
        <begin position="41"/>
        <end position="60"/>
    </location>
</feature>
<gene>
    <name evidence="2" type="ORF">OFBG_01749</name>
</gene>
<dbReference type="Proteomes" id="UP000005089">
    <property type="component" value="Unassembled WGS sequence"/>
</dbReference>
<keyword evidence="1" id="KW-0812">Transmembrane</keyword>
<accession>C3XBZ5</accession>
<dbReference type="AlphaFoldDB" id="C3XBZ5"/>
<dbReference type="STRING" id="847.BRW83_0341"/>
<dbReference type="eggNOG" id="ENOG5031ARQ">
    <property type="taxonomic scope" value="Bacteria"/>
</dbReference>
<evidence type="ECO:0000313" key="2">
    <source>
        <dbReference type="EMBL" id="EEO30721.1"/>
    </source>
</evidence>
<evidence type="ECO:0000313" key="3">
    <source>
        <dbReference type="Proteomes" id="UP000005089"/>
    </source>
</evidence>
<protein>
    <submittedName>
        <fullName evidence="2">Uncharacterized protein</fullName>
    </submittedName>
</protein>
<keyword evidence="1" id="KW-1133">Transmembrane helix</keyword>
<dbReference type="RefSeq" id="WP_005882129.1">
    <property type="nucleotide sequence ID" value="NZ_CP019430.1"/>
</dbReference>
<name>C3XBZ5_OXAFO</name>